<dbReference type="EMBL" id="JAULSN010000001">
    <property type="protein sequence ID" value="KAK3383770.1"/>
    <property type="molecule type" value="Genomic_DNA"/>
</dbReference>
<accession>A0AAE0TY57</accession>
<protein>
    <submittedName>
        <fullName evidence="3">Uncharacterized protein</fullName>
    </submittedName>
</protein>
<gene>
    <name evidence="3" type="ORF">B0T24DRAFT_61676</name>
</gene>
<comment type="caution">
    <text evidence="3">The sequence shown here is derived from an EMBL/GenBank/DDBJ whole genome shotgun (WGS) entry which is preliminary data.</text>
</comment>
<organism evidence="3 4">
    <name type="scientific">Lasiosphaeria ovina</name>
    <dbReference type="NCBI Taxonomy" id="92902"/>
    <lineage>
        <taxon>Eukaryota</taxon>
        <taxon>Fungi</taxon>
        <taxon>Dikarya</taxon>
        <taxon>Ascomycota</taxon>
        <taxon>Pezizomycotina</taxon>
        <taxon>Sordariomycetes</taxon>
        <taxon>Sordariomycetidae</taxon>
        <taxon>Sordariales</taxon>
        <taxon>Lasiosphaeriaceae</taxon>
        <taxon>Lasiosphaeria</taxon>
    </lineage>
</organism>
<evidence type="ECO:0000256" key="2">
    <source>
        <dbReference type="SAM" id="Phobius"/>
    </source>
</evidence>
<feature type="transmembrane region" description="Helical" evidence="2">
    <location>
        <begin position="37"/>
        <end position="57"/>
    </location>
</feature>
<dbReference type="AlphaFoldDB" id="A0AAE0TY57"/>
<evidence type="ECO:0000256" key="1">
    <source>
        <dbReference type="SAM" id="MobiDB-lite"/>
    </source>
</evidence>
<reference evidence="3" key="1">
    <citation type="journal article" date="2023" name="Mol. Phylogenet. Evol.">
        <title>Genome-scale phylogeny and comparative genomics of the fungal order Sordariales.</title>
        <authorList>
            <person name="Hensen N."/>
            <person name="Bonometti L."/>
            <person name="Westerberg I."/>
            <person name="Brannstrom I.O."/>
            <person name="Guillou S."/>
            <person name="Cros-Aarteil S."/>
            <person name="Calhoun S."/>
            <person name="Haridas S."/>
            <person name="Kuo A."/>
            <person name="Mondo S."/>
            <person name="Pangilinan J."/>
            <person name="Riley R."/>
            <person name="LaButti K."/>
            <person name="Andreopoulos B."/>
            <person name="Lipzen A."/>
            <person name="Chen C."/>
            <person name="Yan M."/>
            <person name="Daum C."/>
            <person name="Ng V."/>
            <person name="Clum A."/>
            <person name="Steindorff A."/>
            <person name="Ohm R.A."/>
            <person name="Martin F."/>
            <person name="Silar P."/>
            <person name="Natvig D.O."/>
            <person name="Lalanne C."/>
            <person name="Gautier V."/>
            <person name="Ament-Velasquez S.L."/>
            <person name="Kruys A."/>
            <person name="Hutchinson M.I."/>
            <person name="Powell A.J."/>
            <person name="Barry K."/>
            <person name="Miller A.N."/>
            <person name="Grigoriev I.V."/>
            <person name="Debuchy R."/>
            <person name="Gladieux P."/>
            <person name="Hiltunen Thoren M."/>
            <person name="Johannesson H."/>
        </authorList>
    </citation>
    <scope>NUCLEOTIDE SEQUENCE</scope>
    <source>
        <strain evidence="3">CBS 958.72</strain>
    </source>
</reference>
<keyword evidence="4" id="KW-1185">Reference proteome</keyword>
<keyword evidence="2" id="KW-0812">Transmembrane</keyword>
<feature type="region of interest" description="Disordered" evidence="1">
    <location>
        <begin position="79"/>
        <end position="111"/>
    </location>
</feature>
<feature type="compositionally biased region" description="Polar residues" evidence="1">
    <location>
        <begin position="97"/>
        <end position="106"/>
    </location>
</feature>
<proteinExistence type="predicted"/>
<dbReference type="Proteomes" id="UP001287356">
    <property type="component" value="Unassembled WGS sequence"/>
</dbReference>
<evidence type="ECO:0000313" key="4">
    <source>
        <dbReference type="Proteomes" id="UP001287356"/>
    </source>
</evidence>
<keyword evidence="2" id="KW-1133">Transmembrane helix</keyword>
<evidence type="ECO:0000313" key="3">
    <source>
        <dbReference type="EMBL" id="KAK3383770.1"/>
    </source>
</evidence>
<keyword evidence="2" id="KW-0472">Membrane</keyword>
<name>A0AAE0TY57_9PEZI</name>
<sequence length="202" mass="22070">MWQISEPLRVNGSSARRIVKLAGNPSMHFRPHRQTWLVYYLFACLPACLPACLSRWASRSVEPACAAFESMATIGGCGNRRGSPAFTGSRKRKPGPASTTKYSVPTEQPDVAPSQNATISVFRHIQPPHPLLECPTGDENLAKSVTGPFWPQGVVQLASGKMVASRFPLLHSNHTRSVGVAQGFQASLVKTSSLRRHMSLRH</sequence>
<reference evidence="3" key="2">
    <citation type="submission" date="2023-06" db="EMBL/GenBank/DDBJ databases">
        <authorList>
            <consortium name="Lawrence Berkeley National Laboratory"/>
            <person name="Haridas S."/>
            <person name="Hensen N."/>
            <person name="Bonometti L."/>
            <person name="Westerberg I."/>
            <person name="Brannstrom I.O."/>
            <person name="Guillou S."/>
            <person name="Cros-Aarteil S."/>
            <person name="Calhoun S."/>
            <person name="Kuo A."/>
            <person name="Mondo S."/>
            <person name="Pangilinan J."/>
            <person name="Riley R."/>
            <person name="Labutti K."/>
            <person name="Andreopoulos B."/>
            <person name="Lipzen A."/>
            <person name="Chen C."/>
            <person name="Yanf M."/>
            <person name="Daum C."/>
            <person name="Ng V."/>
            <person name="Clum A."/>
            <person name="Steindorff A."/>
            <person name="Ohm R."/>
            <person name="Martin F."/>
            <person name="Silar P."/>
            <person name="Natvig D."/>
            <person name="Lalanne C."/>
            <person name="Gautier V."/>
            <person name="Ament-Velasquez S.L."/>
            <person name="Kruys A."/>
            <person name="Hutchinson M.I."/>
            <person name="Powell A.J."/>
            <person name="Barry K."/>
            <person name="Miller A.N."/>
            <person name="Grigoriev I.V."/>
            <person name="Debuchy R."/>
            <person name="Gladieux P."/>
            <person name="Thoren M.H."/>
            <person name="Johannesson H."/>
        </authorList>
    </citation>
    <scope>NUCLEOTIDE SEQUENCE</scope>
    <source>
        <strain evidence="3">CBS 958.72</strain>
    </source>
</reference>